<dbReference type="InterPro" id="IPR007267">
    <property type="entry name" value="GtrA_DPMS_TM"/>
</dbReference>
<proteinExistence type="inferred from homology"/>
<accession>A0A2M6WP11</accession>
<feature type="transmembrane region" description="Helical" evidence="6">
    <location>
        <begin position="105"/>
        <end position="126"/>
    </location>
</feature>
<keyword evidence="4 6" id="KW-1133">Transmembrane helix</keyword>
<organism evidence="8 9">
    <name type="scientific">Candidatus Falkowbacteria bacterium CG10_big_fil_rev_8_21_14_0_10_39_9</name>
    <dbReference type="NCBI Taxonomy" id="1974566"/>
    <lineage>
        <taxon>Bacteria</taxon>
        <taxon>Candidatus Falkowiibacteriota</taxon>
    </lineage>
</organism>
<dbReference type="InterPro" id="IPR051401">
    <property type="entry name" value="GtrA_CellWall_Glycosyl"/>
</dbReference>
<evidence type="ECO:0000313" key="9">
    <source>
        <dbReference type="Proteomes" id="UP000228900"/>
    </source>
</evidence>
<comment type="subcellular location">
    <subcellularLocation>
        <location evidence="1">Membrane</location>
        <topology evidence="1">Multi-pass membrane protein</topology>
    </subcellularLocation>
</comment>
<evidence type="ECO:0000313" key="8">
    <source>
        <dbReference type="EMBL" id="PIT94486.1"/>
    </source>
</evidence>
<comment type="similarity">
    <text evidence="2">Belongs to the GtrA family.</text>
</comment>
<evidence type="ECO:0000256" key="6">
    <source>
        <dbReference type="SAM" id="Phobius"/>
    </source>
</evidence>
<gene>
    <name evidence="8" type="ORF">COT98_03415</name>
</gene>
<feature type="transmembrane region" description="Helical" evidence="6">
    <location>
        <begin position="40"/>
        <end position="61"/>
    </location>
</feature>
<reference evidence="9" key="1">
    <citation type="submission" date="2017-09" db="EMBL/GenBank/DDBJ databases">
        <title>Depth-based differentiation of microbial function through sediment-hosted aquifers and enrichment of novel symbionts in the deep terrestrial subsurface.</title>
        <authorList>
            <person name="Probst A.J."/>
            <person name="Ladd B."/>
            <person name="Jarett J.K."/>
            <person name="Geller-Mcgrath D.E."/>
            <person name="Sieber C.M.K."/>
            <person name="Emerson J.B."/>
            <person name="Anantharaman K."/>
            <person name="Thomas B.C."/>
            <person name="Malmstrom R."/>
            <person name="Stieglmeier M."/>
            <person name="Klingl A."/>
            <person name="Woyke T."/>
            <person name="Ryan C.M."/>
            <person name="Banfield J.F."/>
        </authorList>
    </citation>
    <scope>NUCLEOTIDE SEQUENCE [LARGE SCALE GENOMIC DNA]</scope>
</reference>
<evidence type="ECO:0000256" key="4">
    <source>
        <dbReference type="ARBA" id="ARBA00022989"/>
    </source>
</evidence>
<dbReference type="EMBL" id="PFAQ01000046">
    <property type="protein sequence ID" value="PIT94486.1"/>
    <property type="molecule type" value="Genomic_DNA"/>
</dbReference>
<comment type="caution">
    <text evidence="8">The sequence shown here is derived from an EMBL/GenBank/DDBJ whole genome shotgun (WGS) entry which is preliminary data.</text>
</comment>
<feature type="domain" description="GtrA/DPMS transmembrane" evidence="7">
    <location>
        <begin position="42"/>
        <end position="158"/>
    </location>
</feature>
<dbReference type="Pfam" id="PF04138">
    <property type="entry name" value="GtrA_DPMS_TM"/>
    <property type="match status" value="1"/>
</dbReference>
<evidence type="ECO:0000259" key="7">
    <source>
        <dbReference type="Pfam" id="PF04138"/>
    </source>
</evidence>
<evidence type="ECO:0000256" key="1">
    <source>
        <dbReference type="ARBA" id="ARBA00004141"/>
    </source>
</evidence>
<dbReference type="GO" id="GO:0000271">
    <property type="term" value="P:polysaccharide biosynthetic process"/>
    <property type="evidence" value="ECO:0007669"/>
    <property type="project" value="InterPro"/>
</dbReference>
<feature type="transmembrane region" description="Helical" evidence="6">
    <location>
        <begin position="67"/>
        <end position="85"/>
    </location>
</feature>
<name>A0A2M6WP11_9BACT</name>
<evidence type="ECO:0000256" key="2">
    <source>
        <dbReference type="ARBA" id="ARBA00009399"/>
    </source>
</evidence>
<evidence type="ECO:0000256" key="3">
    <source>
        <dbReference type="ARBA" id="ARBA00022692"/>
    </source>
</evidence>
<dbReference type="GO" id="GO:0005886">
    <property type="term" value="C:plasma membrane"/>
    <property type="evidence" value="ECO:0007669"/>
    <property type="project" value="TreeGrafter"/>
</dbReference>
<dbReference type="AlphaFoldDB" id="A0A2M6WP11"/>
<sequence length="166" mass="19441">MIAMNGNFMKIFLNFLTKSRNFVAYRYPHLSAPLLRHKSIIKFLMSGAMAGVVDLSVLFVLHGLLNVSVVIATSAAYIASFWISFYLQKFWIFCNHNQKQLYHQLVLYFLFAFINLNLNGYLMHVLVNRYQVWYLGAQIIVSLAIGFDSFLLYKFIVFRKHHEDEQ</sequence>
<dbReference type="Proteomes" id="UP000228900">
    <property type="component" value="Unassembled WGS sequence"/>
</dbReference>
<protein>
    <recommendedName>
        <fullName evidence="7">GtrA/DPMS transmembrane domain-containing protein</fullName>
    </recommendedName>
</protein>
<keyword evidence="5 6" id="KW-0472">Membrane</keyword>
<dbReference type="PANTHER" id="PTHR38459:SF1">
    <property type="entry name" value="PROPHAGE BACTOPRENOL-LINKED GLUCOSE TRANSLOCASE HOMOLOG"/>
    <property type="match status" value="1"/>
</dbReference>
<evidence type="ECO:0000256" key="5">
    <source>
        <dbReference type="ARBA" id="ARBA00023136"/>
    </source>
</evidence>
<keyword evidence="3 6" id="KW-0812">Transmembrane</keyword>
<feature type="transmembrane region" description="Helical" evidence="6">
    <location>
        <begin position="132"/>
        <end position="153"/>
    </location>
</feature>
<dbReference type="PANTHER" id="PTHR38459">
    <property type="entry name" value="PROPHAGE BACTOPRENOL-LINKED GLUCOSE TRANSLOCASE HOMOLOG"/>
    <property type="match status" value="1"/>
</dbReference>